<dbReference type="AlphaFoldDB" id="A0A964UZ49"/>
<keyword evidence="1" id="KW-0732">Signal</keyword>
<sequence>MKTILATIVSMFLFVSFANAQAKSCADLIKGYDAAVKTAKLDAATTKKAADLRKAAGDALAAKKEADCVKSINAASALLAPAKK</sequence>
<evidence type="ECO:0000256" key="1">
    <source>
        <dbReference type="SAM" id="SignalP"/>
    </source>
</evidence>
<reference evidence="2" key="1">
    <citation type="submission" date="2018-10" db="EMBL/GenBank/DDBJ databases">
        <title>Iterative Subtractive Binning of Freshwater Chronoseries Metagenomes Recovers Nearly Complete Genomes from over Four Hundred Novel Species.</title>
        <authorList>
            <person name="Rodriguez-R L.M."/>
            <person name="Tsementzi D."/>
            <person name="Luo C."/>
            <person name="Konstantinidis K.T."/>
        </authorList>
    </citation>
    <scope>NUCLEOTIDE SEQUENCE</scope>
    <source>
        <strain evidence="2">WB7_6_001</strain>
        <strain evidence="3">WB8_2A_004</strain>
    </source>
</reference>
<accession>A0A964UZ49</accession>
<gene>
    <name evidence="2" type="ORF">EBV32_05135</name>
    <name evidence="3" type="ORF">EBX74_01945</name>
</gene>
<proteinExistence type="predicted"/>
<protein>
    <submittedName>
        <fullName evidence="2">Uncharacterized protein</fullName>
    </submittedName>
</protein>
<evidence type="ECO:0000313" key="3">
    <source>
        <dbReference type="EMBL" id="NCU53054.1"/>
    </source>
</evidence>
<name>A0A964UZ49_9PROT</name>
<feature type="chain" id="PRO_5036617958" evidence="1">
    <location>
        <begin position="21"/>
        <end position="84"/>
    </location>
</feature>
<organism evidence="2 4">
    <name type="scientific">Candidatus Fonsibacter lacus</name>
    <dbReference type="NCBI Taxonomy" id="2576439"/>
    <lineage>
        <taxon>Bacteria</taxon>
        <taxon>Pseudomonadati</taxon>
        <taxon>Pseudomonadota</taxon>
        <taxon>Alphaproteobacteria</taxon>
        <taxon>Candidatus Pelagibacterales</taxon>
        <taxon>Candidatus Pelagibacterales incertae sedis</taxon>
        <taxon>Candidatus Fonsibacter</taxon>
    </lineage>
</organism>
<comment type="caution">
    <text evidence="2">The sequence shown here is derived from an EMBL/GenBank/DDBJ whole genome shotgun (WGS) entry which is preliminary data.</text>
</comment>
<dbReference type="EMBL" id="RGOB01000037">
    <property type="protein sequence ID" value="NCU53054.1"/>
    <property type="molecule type" value="Genomic_DNA"/>
</dbReference>
<feature type="signal peptide" evidence="1">
    <location>
        <begin position="1"/>
        <end position="20"/>
    </location>
</feature>
<evidence type="ECO:0000313" key="4">
    <source>
        <dbReference type="Proteomes" id="UP000713222"/>
    </source>
</evidence>
<evidence type="ECO:0000313" key="2">
    <source>
        <dbReference type="EMBL" id="NBN88452.1"/>
    </source>
</evidence>
<dbReference type="Proteomes" id="UP000713222">
    <property type="component" value="Unassembled WGS sequence"/>
</dbReference>
<dbReference type="Proteomes" id="UP000747791">
    <property type="component" value="Unassembled WGS sequence"/>
</dbReference>
<dbReference type="EMBL" id="RGET01000129">
    <property type="protein sequence ID" value="NBN88452.1"/>
    <property type="molecule type" value="Genomic_DNA"/>
</dbReference>